<dbReference type="PANTHER" id="PTHR32440:SF11">
    <property type="entry name" value="METALLOPHOSPHOESTERASE DOMAIN-CONTAINING PROTEIN"/>
    <property type="match status" value="1"/>
</dbReference>
<evidence type="ECO:0000313" key="3">
    <source>
        <dbReference type="EMBL" id="TFL04304.1"/>
    </source>
</evidence>
<dbReference type="OrthoDB" id="783096at2759"/>
<evidence type="ECO:0000313" key="4">
    <source>
        <dbReference type="Proteomes" id="UP000305067"/>
    </source>
</evidence>
<dbReference type="Proteomes" id="UP000305067">
    <property type="component" value="Unassembled WGS sequence"/>
</dbReference>
<feature type="region of interest" description="Disordered" evidence="1">
    <location>
        <begin position="200"/>
        <end position="226"/>
    </location>
</feature>
<organism evidence="3 4">
    <name type="scientific">Pterulicium gracile</name>
    <dbReference type="NCBI Taxonomy" id="1884261"/>
    <lineage>
        <taxon>Eukaryota</taxon>
        <taxon>Fungi</taxon>
        <taxon>Dikarya</taxon>
        <taxon>Basidiomycota</taxon>
        <taxon>Agaricomycotina</taxon>
        <taxon>Agaricomycetes</taxon>
        <taxon>Agaricomycetidae</taxon>
        <taxon>Agaricales</taxon>
        <taxon>Pleurotineae</taxon>
        <taxon>Pterulaceae</taxon>
        <taxon>Pterulicium</taxon>
    </lineage>
</organism>
<name>A0A5C3R0S5_9AGAR</name>
<evidence type="ECO:0000256" key="2">
    <source>
        <dbReference type="SAM" id="SignalP"/>
    </source>
</evidence>
<dbReference type="InterPro" id="IPR029052">
    <property type="entry name" value="Metallo-depent_PP-like"/>
</dbReference>
<feature type="signal peptide" evidence="2">
    <location>
        <begin position="1"/>
        <end position="20"/>
    </location>
</feature>
<dbReference type="SUPFAM" id="SSF56300">
    <property type="entry name" value="Metallo-dependent phosphatases"/>
    <property type="match status" value="1"/>
</dbReference>
<dbReference type="PANTHER" id="PTHR32440">
    <property type="entry name" value="PHOSPHATASE DCR2-RELATED-RELATED"/>
    <property type="match status" value="1"/>
</dbReference>
<gene>
    <name evidence="3" type="ORF">BDV98DRAFT_580505</name>
</gene>
<dbReference type="EMBL" id="ML178818">
    <property type="protein sequence ID" value="TFL04304.1"/>
    <property type="molecule type" value="Genomic_DNA"/>
</dbReference>
<protein>
    <recommendedName>
        <fullName evidence="5">Metallo-dependent phosphatase-like protein</fullName>
    </recommendedName>
</protein>
<evidence type="ECO:0008006" key="5">
    <source>
        <dbReference type="Google" id="ProtNLM"/>
    </source>
</evidence>
<evidence type="ECO:0000256" key="1">
    <source>
        <dbReference type="SAM" id="MobiDB-lite"/>
    </source>
</evidence>
<feature type="chain" id="PRO_5022756652" description="Metallo-dependent phosphatase-like protein" evidence="2">
    <location>
        <begin position="21"/>
        <end position="269"/>
    </location>
</feature>
<dbReference type="GO" id="GO:0016788">
    <property type="term" value="F:hydrolase activity, acting on ester bonds"/>
    <property type="evidence" value="ECO:0007669"/>
    <property type="project" value="TreeGrafter"/>
</dbReference>
<feature type="compositionally biased region" description="Polar residues" evidence="1">
    <location>
        <begin position="206"/>
        <end position="216"/>
    </location>
</feature>
<dbReference type="STRING" id="1884261.A0A5C3R0S5"/>
<dbReference type="AlphaFoldDB" id="A0A5C3R0S5"/>
<keyword evidence="2" id="KW-0732">Signal</keyword>
<keyword evidence="4" id="KW-1185">Reference proteome</keyword>
<reference evidence="3 4" key="1">
    <citation type="journal article" date="2019" name="Nat. Ecol. Evol.">
        <title>Megaphylogeny resolves global patterns of mushroom evolution.</title>
        <authorList>
            <person name="Varga T."/>
            <person name="Krizsan K."/>
            <person name="Foldi C."/>
            <person name="Dima B."/>
            <person name="Sanchez-Garcia M."/>
            <person name="Sanchez-Ramirez S."/>
            <person name="Szollosi G.J."/>
            <person name="Szarkandi J.G."/>
            <person name="Papp V."/>
            <person name="Albert L."/>
            <person name="Andreopoulos W."/>
            <person name="Angelini C."/>
            <person name="Antonin V."/>
            <person name="Barry K.W."/>
            <person name="Bougher N.L."/>
            <person name="Buchanan P."/>
            <person name="Buyck B."/>
            <person name="Bense V."/>
            <person name="Catcheside P."/>
            <person name="Chovatia M."/>
            <person name="Cooper J."/>
            <person name="Damon W."/>
            <person name="Desjardin D."/>
            <person name="Finy P."/>
            <person name="Geml J."/>
            <person name="Haridas S."/>
            <person name="Hughes K."/>
            <person name="Justo A."/>
            <person name="Karasinski D."/>
            <person name="Kautmanova I."/>
            <person name="Kiss B."/>
            <person name="Kocsube S."/>
            <person name="Kotiranta H."/>
            <person name="LaButti K.M."/>
            <person name="Lechner B.E."/>
            <person name="Liimatainen K."/>
            <person name="Lipzen A."/>
            <person name="Lukacs Z."/>
            <person name="Mihaltcheva S."/>
            <person name="Morgado L.N."/>
            <person name="Niskanen T."/>
            <person name="Noordeloos M.E."/>
            <person name="Ohm R.A."/>
            <person name="Ortiz-Santana B."/>
            <person name="Ovrebo C."/>
            <person name="Racz N."/>
            <person name="Riley R."/>
            <person name="Savchenko A."/>
            <person name="Shiryaev A."/>
            <person name="Soop K."/>
            <person name="Spirin V."/>
            <person name="Szebenyi C."/>
            <person name="Tomsovsky M."/>
            <person name="Tulloss R.E."/>
            <person name="Uehling J."/>
            <person name="Grigoriev I.V."/>
            <person name="Vagvolgyi C."/>
            <person name="Papp T."/>
            <person name="Martin F.M."/>
            <person name="Miettinen O."/>
            <person name="Hibbett D.S."/>
            <person name="Nagy L.G."/>
        </authorList>
    </citation>
    <scope>NUCLEOTIDE SEQUENCE [LARGE SCALE GENOMIC DNA]</scope>
    <source>
        <strain evidence="3 4">CBS 309.79</strain>
    </source>
</reference>
<sequence>MWPLSALTALTLLFSIGIFSDLHFGWNLNNAGAESLDDASLGIMNEALGAGLGMDYVVINGDLVTGSSDREILHGTSRDRSVCNRRYEPRQQPSYTRIADHKIGGAGGPGNYRVPVYKHKSGTTQALVMWFFDSRGQKPALGSDANPEIKDWVDESVARWIKSETKKTDKKWGRAENTGRQAVAFTHIPPHHIRAVSENLDPVKNPGQNGMETTTQDTEKPTRDQPFWDSLNSNVKNLRAVISGHIHGNEWCAREPTKDGIFCFNKHTG</sequence>
<dbReference type="GO" id="GO:0005737">
    <property type="term" value="C:cytoplasm"/>
    <property type="evidence" value="ECO:0007669"/>
    <property type="project" value="TreeGrafter"/>
</dbReference>
<proteinExistence type="predicted"/>
<accession>A0A5C3R0S5</accession>